<dbReference type="InterPro" id="IPR039328">
    <property type="entry name" value="WDR89"/>
</dbReference>
<protein>
    <recommendedName>
        <fullName evidence="7">WD40 repeat-like protein</fullName>
    </recommendedName>
</protein>
<sequence length="405" mass="43921">MALVDSPSLTTSSRPLKTGSLPAEAYVLSLASLPSHYAAAASFPINTIHLFDKATLRKVLELPGHHNSLSCLKSVRNIGGSGREALLSCGKDGIVKVWDERSGSVALEMHAYPSNTRRALLSCDLSADGLTLAAGTDLQGEDALLLYWYGSSLAAPRRMHSCTHSDDITAVHFLKSHAGRSYPNILLSASTDGLLCTSNPDEDDEDEAGLHVGNWGCSVAQAGWIYGKTGSPGIWSSSDMETFGVWSSELDRIQDVDIRQPSLHRQDFTWVTDYLIGCHNTTNVLPDHDNELDVFVGSNEGDIALLTRSDFSDPQSPWLLHRTWTTGHVGVVRSFLWDESNNVLLTGGEDSKINVWSSPPLAAPCDTPTGSKRDNDSDAMEVDEGSPVHKKRRALPHLHLPFPGV</sequence>
<evidence type="ECO:0000313" key="6">
    <source>
        <dbReference type="Proteomes" id="UP001497453"/>
    </source>
</evidence>
<dbReference type="InterPro" id="IPR001680">
    <property type="entry name" value="WD40_rpt"/>
</dbReference>
<dbReference type="PANTHER" id="PTHR22889:SF0">
    <property type="entry name" value="WD REPEAT-CONTAINING PROTEIN 89"/>
    <property type="match status" value="1"/>
</dbReference>
<feature type="repeat" description="WD" evidence="3">
    <location>
        <begin position="325"/>
        <end position="357"/>
    </location>
</feature>
<reference evidence="6" key="1">
    <citation type="submission" date="2024-04" db="EMBL/GenBank/DDBJ databases">
        <authorList>
            <person name="Shaw F."/>
            <person name="Minotto A."/>
        </authorList>
    </citation>
    <scope>NUCLEOTIDE SEQUENCE [LARGE SCALE GENOMIC DNA]</scope>
</reference>
<dbReference type="PROSITE" id="PS50082">
    <property type="entry name" value="WD_REPEATS_2"/>
    <property type="match status" value="2"/>
</dbReference>
<organism evidence="5 6">
    <name type="scientific">Somion occarium</name>
    <dbReference type="NCBI Taxonomy" id="3059160"/>
    <lineage>
        <taxon>Eukaryota</taxon>
        <taxon>Fungi</taxon>
        <taxon>Dikarya</taxon>
        <taxon>Basidiomycota</taxon>
        <taxon>Agaricomycotina</taxon>
        <taxon>Agaricomycetes</taxon>
        <taxon>Polyporales</taxon>
        <taxon>Cerrenaceae</taxon>
        <taxon>Somion</taxon>
    </lineage>
</organism>
<feature type="region of interest" description="Disordered" evidence="4">
    <location>
        <begin position="359"/>
        <end position="394"/>
    </location>
</feature>
<gene>
    <name evidence="5" type="ORF">GFSPODELE1_LOCUS3658</name>
</gene>
<feature type="repeat" description="WD" evidence="3">
    <location>
        <begin position="62"/>
        <end position="108"/>
    </location>
</feature>
<evidence type="ECO:0000256" key="3">
    <source>
        <dbReference type="PROSITE-ProRule" id="PRU00221"/>
    </source>
</evidence>
<dbReference type="PROSITE" id="PS50294">
    <property type="entry name" value="WD_REPEATS_REGION"/>
    <property type="match status" value="1"/>
</dbReference>
<dbReference type="PANTHER" id="PTHR22889">
    <property type="entry name" value="WD REPEAT-CONTAINING PROTEIN 89"/>
    <property type="match status" value="1"/>
</dbReference>
<dbReference type="EMBL" id="OZ037945">
    <property type="protein sequence ID" value="CAL1701582.1"/>
    <property type="molecule type" value="Genomic_DNA"/>
</dbReference>
<dbReference type="Proteomes" id="UP001497453">
    <property type="component" value="Chromosome 2"/>
</dbReference>
<dbReference type="InterPro" id="IPR036322">
    <property type="entry name" value="WD40_repeat_dom_sf"/>
</dbReference>
<evidence type="ECO:0000313" key="5">
    <source>
        <dbReference type="EMBL" id="CAL1701582.1"/>
    </source>
</evidence>
<keyword evidence="1 3" id="KW-0853">WD repeat</keyword>
<evidence type="ECO:0000256" key="4">
    <source>
        <dbReference type="SAM" id="MobiDB-lite"/>
    </source>
</evidence>
<evidence type="ECO:0000256" key="1">
    <source>
        <dbReference type="ARBA" id="ARBA00022574"/>
    </source>
</evidence>
<dbReference type="SUPFAM" id="SSF50978">
    <property type="entry name" value="WD40 repeat-like"/>
    <property type="match status" value="1"/>
</dbReference>
<dbReference type="InterPro" id="IPR015943">
    <property type="entry name" value="WD40/YVTN_repeat-like_dom_sf"/>
</dbReference>
<dbReference type="Gene3D" id="2.130.10.10">
    <property type="entry name" value="YVTN repeat-like/Quinoprotein amine dehydrogenase"/>
    <property type="match status" value="2"/>
</dbReference>
<evidence type="ECO:0000256" key="2">
    <source>
        <dbReference type="ARBA" id="ARBA00022737"/>
    </source>
</evidence>
<dbReference type="Pfam" id="PF00400">
    <property type="entry name" value="WD40"/>
    <property type="match status" value="2"/>
</dbReference>
<accession>A0ABP1D114</accession>
<evidence type="ECO:0008006" key="7">
    <source>
        <dbReference type="Google" id="ProtNLM"/>
    </source>
</evidence>
<name>A0ABP1D114_9APHY</name>
<proteinExistence type="predicted"/>
<keyword evidence="6" id="KW-1185">Reference proteome</keyword>
<dbReference type="SMART" id="SM00320">
    <property type="entry name" value="WD40"/>
    <property type="match status" value="4"/>
</dbReference>
<keyword evidence="2" id="KW-0677">Repeat</keyword>